<feature type="transmembrane region" description="Helical" evidence="9">
    <location>
        <begin position="104"/>
        <end position="124"/>
    </location>
</feature>
<sequence length="392" mass="44046">MADVINETAAVLNETAKNATAKIPATPEGMATAYGSLVVMALVPIFFGSLRSVRFHKEQKESGEQSESMSNKDAAMFPLIASVALFGIYLFFKIFSKEYINMLLSAYFFFLGVFAMAHILSPLVHKLVPNMFPNMNYHLLLVESEVDQDKKEKKDQNDKKDAKDKKDKPEELMNYKFDRKDLLCLGLCAIVGVWYLTKKHWLANNLFGLAFSVNGVEFLQLNRFSTGCILLGGLFIYDIFWVFGTNVMVTVAKSFEAPIKLVFPQDLLEKGLEANNFAMLGLGDIVIPGILIALLLRFDVSQNKGRRTYFYTGFLAYFLGLMTTIGIMHVFKHAQPALLYLVPACLGAPILVAAIRGELKDLFGYEDNPEADKENTEDKNKEETKTEDKKDK</sequence>
<evidence type="ECO:0000256" key="5">
    <source>
        <dbReference type="ARBA" id="ARBA00022824"/>
    </source>
</evidence>
<feature type="region of interest" description="Disordered" evidence="8">
    <location>
        <begin position="365"/>
        <end position="392"/>
    </location>
</feature>
<evidence type="ECO:0000256" key="2">
    <source>
        <dbReference type="ARBA" id="ARBA00006859"/>
    </source>
</evidence>
<dbReference type="AlphaFoldDB" id="A0AAD9NQT2"/>
<evidence type="ECO:0000256" key="8">
    <source>
        <dbReference type="SAM" id="MobiDB-lite"/>
    </source>
</evidence>
<gene>
    <name evidence="10" type="ORF">NP493_685g01060</name>
</gene>
<feature type="compositionally biased region" description="Basic and acidic residues" evidence="8">
    <location>
        <begin position="370"/>
        <end position="392"/>
    </location>
</feature>
<evidence type="ECO:0000256" key="4">
    <source>
        <dbReference type="ARBA" id="ARBA00022801"/>
    </source>
</evidence>
<feature type="transmembrane region" description="Helical" evidence="9">
    <location>
        <begin position="277"/>
        <end position="296"/>
    </location>
</feature>
<feature type="transmembrane region" description="Helical" evidence="9">
    <location>
        <begin position="182"/>
        <end position="197"/>
    </location>
</feature>
<comment type="similarity">
    <text evidence="2">Belongs to the peptidase A22B family.</text>
</comment>
<evidence type="ECO:0000256" key="7">
    <source>
        <dbReference type="ARBA" id="ARBA00023136"/>
    </source>
</evidence>
<comment type="subcellular location">
    <subcellularLocation>
        <location evidence="1">Endoplasmic reticulum membrane</location>
        <topology evidence="1">Multi-pass membrane protein</topology>
    </subcellularLocation>
</comment>
<dbReference type="Pfam" id="PF04258">
    <property type="entry name" value="Peptidase_A22B"/>
    <property type="match status" value="1"/>
</dbReference>
<keyword evidence="3 9" id="KW-0812">Transmembrane</keyword>
<dbReference type="GO" id="GO:0042500">
    <property type="term" value="F:aspartic endopeptidase activity, intramembrane cleaving"/>
    <property type="evidence" value="ECO:0007669"/>
    <property type="project" value="InterPro"/>
</dbReference>
<feature type="transmembrane region" description="Helical" evidence="9">
    <location>
        <begin position="228"/>
        <end position="252"/>
    </location>
</feature>
<keyword evidence="6 9" id="KW-1133">Transmembrane helix</keyword>
<dbReference type="EMBL" id="JAODUO010000687">
    <property type="protein sequence ID" value="KAK2176064.1"/>
    <property type="molecule type" value="Genomic_DNA"/>
</dbReference>
<evidence type="ECO:0000256" key="9">
    <source>
        <dbReference type="SAM" id="Phobius"/>
    </source>
</evidence>
<proteinExistence type="inferred from homology"/>
<dbReference type="GO" id="GO:0006465">
    <property type="term" value="P:signal peptide processing"/>
    <property type="evidence" value="ECO:0007669"/>
    <property type="project" value="TreeGrafter"/>
</dbReference>
<dbReference type="GO" id="GO:0098554">
    <property type="term" value="C:cytoplasmic side of endoplasmic reticulum membrane"/>
    <property type="evidence" value="ECO:0007669"/>
    <property type="project" value="TreeGrafter"/>
</dbReference>
<dbReference type="SMART" id="SM00730">
    <property type="entry name" value="PSN"/>
    <property type="match status" value="1"/>
</dbReference>
<organism evidence="10 11">
    <name type="scientific">Ridgeia piscesae</name>
    <name type="common">Tubeworm</name>
    <dbReference type="NCBI Taxonomy" id="27915"/>
    <lineage>
        <taxon>Eukaryota</taxon>
        <taxon>Metazoa</taxon>
        <taxon>Spiralia</taxon>
        <taxon>Lophotrochozoa</taxon>
        <taxon>Annelida</taxon>
        <taxon>Polychaeta</taxon>
        <taxon>Sedentaria</taxon>
        <taxon>Canalipalpata</taxon>
        <taxon>Sabellida</taxon>
        <taxon>Siboglinidae</taxon>
        <taxon>Ridgeia</taxon>
    </lineage>
</organism>
<comment type="caution">
    <text evidence="10">The sequence shown here is derived from an EMBL/GenBank/DDBJ whole genome shotgun (WGS) entry which is preliminary data.</text>
</comment>
<feature type="transmembrane region" description="Helical" evidence="9">
    <location>
        <begin position="308"/>
        <end position="331"/>
    </location>
</feature>
<reference evidence="10" key="1">
    <citation type="journal article" date="2023" name="Mol. Biol. Evol.">
        <title>Third-Generation Sequencing Reveals the Adaptive Role of the Epigenome in Three Deep-Sea Polychaetes.</title>
        <authorList>
            <person name="Perez M."/>
            <person name="Aroh O."/>
            <person name="Sun Y."/>
            <person name="Lan Y."/>
            <person name="Juniper S.K."/>
            <person name="Young C.R."/>
            <person name="Angers B."/>
            <person name="Qian P.Y."/>
        </authorList>
    </citation>
    <scope>NUCLEOTIDE SEQUENCE</scope>
    <source>
        <strain evidence="10">R07B-5</strain>
    </source>
</reference>
<dbReference type="GO" id="GO:0098553">
    <property type="term" value="C:lumenal side of endoplasmic reticulum membrane"/>
    <property type="evidence" value="ECO:0007669"/>
    <property type="project" value="TreeGrafter"/>
</dbReference>
<keyword evidence="7 9" id="KW-0472">Membrane</keyword>
<dbReference type="PANTHER" id="PTHR12174:SF23">
    <property type="entry name" value="MINOR HISTOCOMPATIBILITY ANTIGEN H13"/>
    <property type="match status" value="1"/>
</dbReference>
<dbReference type="GO" id="GO:0033619">
    <property type="term" value="P:membrane protein proteolysis"/>
    <property type="evidence" value="ECO:0007669"/>
    <property type="project" value="TreeGrafter"/>
</dbReference>
<keyword evidence="11" id="KW-1185">Reference proteome</keyword>
<accession>A0AAD9NQT2</accession>
<evidence type="ECO:0000313" key="11">
    <source>
        <dbReference type="Proteomes" id="UP001209878"/>
    </source>
</evidence>
<evidence type="ECO:0000256" key="6">
    <source>
        <dbReference type="ARBA" id="ARBA00022989"/>
    </source>
</evidence>
<dbReference type="PANTHER" id="PTHR12174">
    <property type="entry name" value="SIGNAL PEPTIDE PEPTIDASE"/>
    <property type="match status" value="1"/>
</dbReference>
<feature type="transmembrane region" description="Helical" evidence="9">
    <location>
        <begin position="33"/>
        <end position="53"/>
    </location>
</feature>
<evidence type="ECO:0008006" key="12">
    <source>
        <dbReference type="Google" id="ProtNLM"/>
    </source>
</evidence>
<dbReference type="Proteomes" id="UP001209878">
    <property type="component" value="Unassembled WGS sequence"/>
</dbReference>
<protein>
    <recommendedName>
        <fullName evidence="12">Minor histocompatibility antigen H13</fullName>
    </recommendedName>
</protein>
<keyword evidence="4" id="KW-0378">Hydrolase</keyword>
<name>A0AAD9NQT2_RIDPI</name>
<dbReference type="InterPro" id="IPR006639">
    <property type="entry name" value="Preselin/SPP"/>
</dbReference>
<feature type="transmembrane region" description="Helical" evidence="9">
    <location>
        <begin position="337"/>
        <end position="355"/>
    </location>
</feature>
<evidence type="ECO:0000256" key="3">
    <source>
        <dbReference type="ARBA" id="ARBA00022692"/>
    </source>
</evidence>
<evidence type="ECO:0000313" key="10">
    <source>
        <dbReference type="EMBL" id="KAK2176064.1"/>
    </source>
</evidence>
<evidence type="ECO:0000256" key="1">
    <source>
        <dbReference type="ARBA" id="ARBA00004477"/>
    </source>
</evidence>
<dbReference type="InterPro" id="IPR007369">
    <property type="entry name" value="Peptidase_A22B_SPP"/>
</dbReference>
<keyword evidence="5" id="KW-0256">Endoplasmic reticulum</keyword>
<feature type="transmembrane region" description="Helical" evidence="9">
    <location>
        <begin position="74"/>
        <end position="92"/>
    </location>
</feature>